<comment type="subcellular location">
    <subcellularLocation>
        <location evidence="1">Membrane</location>
        <topology evidence="1">Multi-pass membrane protein</topology>
    </subcellularLocation>
</comment>
<dbReference type="EMBL" id="LSYV01000023">
    <property type="protein sequence ID" value="KXZ49181.1"/>
    <property type="molecule type" value="Genomic_DNA"/>
</dbReference>
<gene>
    <name evidence="9" type="ORF">GPECTOR_22g771</name>
</gene>
<dbReference type="AlphaFoldDB" id="A0A150GH58"/>
<evidence type="ECO:0000256" key="7">
    <source>
        <dbReference type="SAM" id="Phobius"/>
    </source>
</evidence>
<dbReference type="InterPro" id="IPR035903">
    <property type="entry name" value="HesB-like_dom_sf"/>
</dbReference>
<evidence type="ECO:0000256" key="3">
    <source>
        <dbReference type="ARBA" id="ARBA00022692"/>
    </source>
</evidence>
<reference evidence="10" key="1">
    <citation type="journal article" date="2016" name="Nat. Commun.">
        <title>The Gonium pectorale genome demonstrates co-option of cell cycle regulation during the evolution of multicellularity.</title>
        <authorList>
            <person name="Hanschen E.R."/>
            <person name="Marriage T.N."/>
            <person name="Ferris P.J."/>
            <person name="Hamaji T."/>
            <person name="Toyoda A."/>
            <person name="Fujiyama A."/>
            <person name="Neme R."/>
            <person name="Noguchi H."/>
            <person name="Minakuchi Y."/>
            <person name="Suzuki M."/>
            <person name="Kawai-Toyooka H."/>
            <person name="Smith D.R."/>
            <person name="Sparks H."/>
            <person name="Anderson J."/>
            <person name="Bakaric R."/>
            <person name="Luria V."/>
            <person name="Karger A."/>
            <person name="Kirschner M.W."/>
            <person name="Durand P.M."/>
            <person name="Michod R.E."/>
            <person name="Nozaki H."/>
            <person name="Olson B.J."/>
        </authorList>
    </citation>
    <scope>NUCLEOTIDE SEQUENCE [LARGE SCALE GENOMIC DNA]</scope>
    <source>
        <strain evidence="10">NIES-2863</strain>
    </source>
</reference>
<dbReference type="SUPFAM" id="SSF89360">
    <property type="entry name" value="HesB-like domain"/>
    <property type="match status" value="1"/>
</dbReference>
<protein>
    <recommendedName>
        <fullName evidence="8">Core domain-containing protein</fullName>
    </recommendedName>
</protein>
<dbReference type="InterPro" id="IPR042127">
    <property type="entry name" value="TMEM45"/>
</dbReference>
<dbReference type="GO" id="GO:0051536">
    <property type="term" value="F:iron-sulfur cluster binding"/>
    <property type="evidence" value="ECO:0007669"/>
    <property type="project" value="InterPro"/>
</dbReference>
<evidence type="ECO:0000256" key="5">
    <source>
        <dbReference type="ARBA" id="ARBA00023136"/>
    </source>
</evidence>
<keyword evidence="3 7" id="KW-0812">Transmembrane</keyword>
<dbReference type="PANTHER" id="PTHR16007">
    <property type="entry name" value="EPIDIDYMAL MEMBRANE PROTEIN E9-RELATED"/>
    <property type="match status" value="1"/>
</dbReference>
<comment type="similarity">
    <text evidence="2">Belongs to the TMEM45 family.</text>
</comment>
<dbReference type="PROSITE" id="PS01152">
    <property type="entry name" value="HESB"/>
    <property type="match status" value="1"/>
</dbReference>
<dbReference type="InterPro" id="IPR017870">
    <property type="entry name" value="FeS_cluster_insertion_CS"/>
</dbReference>
<accession>A0A150GH58</accession>
<dbReference type="NCBIfam" id="TIGR00049">
    <property type="entry name" value="iron-sulfur cluster assembly accessory protein"/>
    <property type="match status" value="1"/>
</dbReference>
<dbReference type="GO" id="GO:0016020">
    <property type="term" value="C:membrane"/>
    <property type="evidence" value="ECO:0007669"/>
    <property type="project" value="UniProtKB-SubCell"/>
</dbReference>
<evidence type="ECO:0000313" key="10">
    <source>
        <dbReference type="Proteomes" id="UP000075714"/>
    </source>
</evidence>
<feature type="region of interest" description="Disordered" evidence="6">
    <location>
        <begin position="1"/>
        <end position="22"/>
    </location>
</feature>
<dbReference type="Pfam" id="PF01521">
    <property type="entry name" value="Fe-S_biosyn"/>
    <property type="match status" value="1"/>
</dbReference>
<evidence type="ECO:0000259" key="8">
    <source>
        <dbReference type="Pfam" id="PF01521"/>
    </source>
</evidence>
<keyword evidence="4 7" id="KW-1133">Transmembrane helix</keyword>
<keyword evidence="5 7" id="KW-0472">Membrane</keyword>
<sequence>MGTGQVGGEKGAGEAAAAPAGPHGRYPVESALKAVGGFLLFILQITYGGYKGLHCEDGSPRAGRLVTQHLNSWAHASMNLGFSLSGLVELLGLHSRLPDGLNLVVLSGAFFIEAMLFSLHEKNGHLDQTIHWLLAQACWAGAIFAGLEAAWPESFLLTAGRVGSLLLQGTWFWQTARVLFDGLLQWDDNYNGHEDEAPAMFLPMIFVYHMLVLMAFMVAVYAALEGLHKRLVPNGGHANEPGPSHGGYETSRLLSEDDNGQHELGMKSVPLSTLSGGCSGMSYVMDFESQDKVTPDDHVMSYEDGFRLVVDPKSLLYLFGMRLGHSSALIGGGFQFHNPNATDSCGCGKSFGV</sequence>
<dbReference type="Proteomes" id="UP000075714">
    <property type="component" value="Unassembled WGS sequence"/>
</dbReference>
<dbReference type="Pfam" id="PF04819">
    <property type="entry name" value="DUF716"/>
    <property type="match status" value="1"/>
</dbReference>
<evidence type="ECO:0000313" key="9">
    <source>
        <dbReference type="EMBL" id="KXZ49181.1"/>
    </source>
</evidence>
<evidence type="ECO:0000256" key="1">
    <source>
        <dbReference type="ARBA" id="ARBA00004141"/>
    </source>
</evidence>
<comment type="caution">
    <text evidence="9">The sequence shown here is derived from an EMBL/GenBank/DDBJ whole genome shotgun (WGS) entry which is preliminary data.</text>
</comment>
<organism evidence="9 10">
    <name type="scientific">Gonium pectorale</name>
    <name type="common">Green alga</name>
    <dbReference type="NCBI Taxonomy" id="33097"/>
    <lineage>
        <taxon>Eukaryota</taxon>
        <taxon>Viridiplantae</taxon>
        <taxon>Chlorophyta</taxon>
        <taxon>core chlorophytes</taxon>
        <taxon>Chlorophyceae</taxon>
        <taxon>CS clade</taxon>
        <taxon>Chlamydomonadales</taxon>
        <taxon>Volvocaceae</taxon>
        <taxon>Gonium</taxon>
    </lineage>
</organism>
<evidence type="ECO:0000256" key="6">
    <source>
        <dbReference type="SAM" id="MobiDB-lite"/>
    </source>
</evidence>
<feature type="compositionally biased region" description="Gly residues" evidence="6">
    <location>
        <begin position="1"/>
        <end position="10"/>
    </location>
</feature>
<keyword evidence="10" id="KW-1185">Reference proteome</keyword>
<dbReference type="InterPro" id="IPR016092">
    <property type="entry name" value="ATAP"/>
</dbReference>
<feature type="transmembrane region" description="Helical" evidence="7">
    <location>
        <begin position="200"/>
        <end position="224"/>
    </location>
</feature>
<evidence type="ECO:0000256" key="2">
    <source>
        <dbReference type="ARBA" id="ARBA00006948"/>
    </source>
</evidence>
<name>A0A150GH58_GONPE</name>
<dbReference type="Gene3D" id="2.60.300.12">
    <property type="entry name" value="HesB-like domain"/>
    <property type="match status" value="1"/>
</dbReference>
<evidence type="ECO:0000256" key="4">
    <source>
        <dbReference type="ARBA" id="ARBA00022989"/>
    </source>
</evidence>
<dbReference type="OrthoDB" id="551896at2759"/>
<feature type="compositionally biased region" description="Low complexity" evidence="6">
    <location>
        <begin position="13"/>
        <end position="22"/>
    </location>
</feature>
<dbReference type="InterPro" id="IPR006904">
    <property type="entry name" value="DUF716"/>
</dbReference>
<dbReference type="GO" id="GO:0016226">
    <property type="term" value="P:iron-sulfur cluster assembly"/>
    <property type="evidence" value="ECO:0007669"/>
    <property type="project" value="InterPro"/>
</dbReference>
<dbReference type="PANTHER" id="PTHR16007:SF15">
    <property type="entry name" value="TRANSMEMBRANE PROTEIN 45B"/>
    <property type="match status" value="1"/>
</dbReference>
<dbReference type="STRING" id="33097.A0A150GH58"/>
<dbReference type="InterPro" id="IPR000361">
    <property type="entry name" value="ATAP_core_dom"/>
</dbReference>
<feature type="domain" description="Core" evidence="8">
    <location>
        <begin position="270"/>
        <end position="349"/>
    </location>
</feature>
<proteinExistence type="inferred from homology"/>